<comment type="similarity">
    <text evidence="1">Belongs to the PITHD1 family.</text>
</comment>
<dbReference type="PANTHER" id="PTHR12175">
    <property type="entry name" value="AD039 HT014 THIOREDOXIN FAMILY TRP26"/>
    <property type="match status" value="1"/>
</dbReference>
<evidence type="ECO:0000313" key="5">
    <source>
        <dbReference type="Proteomes" id="UP000289152"/>
    </source>
</evidence>
<proteinExistence type="inferred from homology"/>
<dbReference type="InterPro" id="IPR008979">
    <property type="entry name" value="Galactose-bd-like_sf"/>
</dbReference>
<dbReference type="Pfam" id="PF06201">
    <property type="entry name" value="PITH"/>
    <property type="match status" value="1"/>
</dbReference>
<dbReference type="FunCoup" id="A0A4Q1BLD2">
    <property type="interactions" value="513"/>
</dbReference>
<dbReference type="InterPro" id="IPR045099">
    <property type="entry name" value="PITH1-like"/>
</dbReference>
<dbReference type="OrthoDB" id="2635at2759"/>
<gene>
    <name evidence="4" type="ORF">M231_04256</name>
</gene>
<evidence type="ECO:0000256" key="1">
    <source>
        <dbReference type="ARBA" id="ARBA00025788"/>
    </source>
</evidence>
<reference evidence="4 5" key="1">
    <citation type="submission" date="2016-06" db="EMBL/GenBank/DDBJ databases">
        <title>Evolution of pathogenesis and genome organization in the Tremellales.</title>
        <authorList>
            <person name="Cuomo C."/>
            <person name="Litvintseva A."/>
            <person name="Heitman J."/>
            <person name="Chen Y."/>
            <person name="Sun S."/>
            <person name="Springer D."/>
            <person name="Dromer F."/>
            <person name="Young S."/>
            <person name="Zeng Q."/>
            <person name="Chapman S."/>
            <person name="Gujja S."/>
            <person name="Saif S."/>
            <person name="Birren B."/>
        </authorList>
    </citation>
    <scope>NUCLEOTIDE SEQUENCE [LARGE SCALE GENOMIC DNA]</scope>
    <source>
        <strain evidence="4 5">ATCC 28783</strain>
    </source>
</reference>
<evidence type="ECO:0000313" key="4">
    <source>
        <dbReference type="EMBL" id="RXK38490.1"/>
    </source>
</evidence>
<organism evidence="4 5">
    <name type="scientific">Tremella mesenterica</name>
    <name type="common">Jelly fungus</name>
    <dbReference type="NCBI Taxonomy" id="5217"/>
    <lineage>
        <taxon>Eukaryota</taxon>
        <taxon>Fungi</taxon>
        <taxon>Dikarya</taxon>
        <taxon>Basidiomycota</taxon>
        <taxon>Agaricomycotina</taxon>
        <taxon>Tremellomycetes</taxon>
        <taxon>Tremellales</taxon>
        <taxon>Tremellaceae</taxon>
        <taxon>Tremella</taxon>
    </lineage>
</organism>
<comment type="caution">
    <text evidence="4">The sequence shown here is derived from an EMBL/GenBank/DDBJ whole genome shotgun (WGS) entry which is preliminary data.</text>
</comment>
<dbReference type="InParanoid" id="A0A4Q1BLD2"/>
<dbReference type="PANTHER" id="PTHR12175:SF1">
    <property type="entry name" value="PITH DOMAIN-CONTAINING PROTEIN 1"/>
    <property type="match status" value="1"/>
</dbReference>
<dbReference type="InterPro" id="IPR037047">
    <property type="entry name" value="PITH_dom_sf"/>
</dbReference>
<accession>A0A4Q1BLD2</accession>
<sequence length="234" mass="25636">MDCANEHDGNGNGGNHHQHGNGNGRGNGGHGHEGHSHDVPLEAGPQDSLYGQIDVLHVVGLNARDGAEVGEKVIKPWSEREDESKYCESEADDTLILKIPFLSSVSIRSISIKAGPLGFTPASVQIFRDRPEMDFSDCEGATPTQYFDIVPNRQIVEYQVKAAKFTGVTSLTLFFPCNISDPNEDTTRIFYVGLRGTHQAIPPRPGVILYESAARPQDHKVRTKSDAARYQHGF</sequence>
<dbReference type="SUPFAM" id="SSF49785">
    <property type="entry name" value="Galactose-binding domain-like"/>
    <property type="match status" value="1"/>
</dbReference>
<dbReference type="EMBL" id="SDIL01000047">
    <property type="protein sequence ID" value="RXK38490.1"/>
    <property type="molecule type" value="Genomic_DNA"/>
</dbReference>
<dbReference type="Gene3D" id="2.60.120.470">
    <property type="entry name" value="PITH domain"/>
    <property type="match status" value="1"/>
</dbReference>
<feature type="compositionally biased region" description="Basic and acidic residues" evidence="2">
    <location>
        <begin position="30"/>
        <end position="40"/>
    </location>
</feature>
<protein>
    <recommendedName>
        <fullName evidence="3">PITH domain-containing protein</fullName>
    </recommendedName>
</protein>
<evidence type="ECO:0000259" key="3">
    <source>
        <dbReference type="PROSITE" id="PS51532"/>
    </source>
</evidence>
<dbReference type="GO" id="GO:0005634">
    <property type="term" value="C:nucleus"/>
    <property type="evidence" value="ECO:0007669"/>
    <property type="project" value="TreeGrafter"/>
</dbReference>
<dbReference type="Proteomes" id="UP000289152">
    <property type="component" value="Unassembled WGS sequence"/>
</dbReference>
<dbReference type="GO" id="GO:0005737">
    <property type="term" value="C:cytoplasm"/>
    <property type="evidence" value="ECO:0007669"/>
    <property type="project" value="UniProtKB-ARBA"/>
</dbReference>
<dbReference type="VEuPathDB" id="FungiDB:TREMEDRAFT_41222"/>
<dbReference type="PROSITE" id="PS51532">
    <property type="entry name" value="PITH"/>
    <property type="match status" value="1"/>
</dbReference>
<feature type="region of interest" description="Disordered" evidence="2">
    <location>
        <begin position="1"/>
        <end position="46"/>
    </location>
</feature>
<dbReference type="AlphaFoldDB" id="A0A4Q1BLD2"/>
<evidence type="ECO:0000256" key="2">
    <source>
        <dbReference type="SAM" id="MobiDB-lite"/>
    </source>
</evidence>
<dbReference type="STRING" id="5217.A0A4Q1BLD2"/>
<name>A0A4Q1BLD2_TREME</name>
<feature type="domain" description="PITH" evidence="3">
    <location>
        <begin position="38"/>
        <end position="214"/>
    </location>
</feature>
<dbReference type="InterPro" id="IPR010400">
    <property type="entry name" value="PITH_dom"/>
</dbReference>
<keyword evidence="5" id="KW-1185">Reference proteome</keyword>